<keyword evidence="2" id="KW-1185">Reference proteome</keyword>
<reference evidence="1 2" key="1">
    <citation type="submission" date="2021-06" db="EMBL/GenBank/DDBJ databases">
        <authorList>
            <person name="Kallberg Y."/>
            <person name="Tangrot J."/>
            <person name="Rosling A."/>
        </authorList>
    </citation>
    <scope>NUCLEOTIDE SEQUENCE [LARGE SCALE GENOMIC DNA]</scope>
    <source>
        <strain evidence="1 2">120-4 pot B 10/14</strain>
    </source>
</reference>
<dbReference type="EMBL" id="CAJVQB010014301">
    <property type="protein sequence ID" value="CAG8767556.1"/>
    <property type="molecule type" value="Genomic_DNA"/>
</dbReference>
<proteinExistence type="predicted"/>
<name>A0ABN7VFZ2_GIGMA</name>
<sequence length="132" mass="15142">MFDENVLNKDCVNVRCIKSELTKSGPEREYLAEIQKINDKNLKSYSQEADHSDAIEKLEICDCDIVHDKCKVNYNGIEAADGKANGSENRIGHQYGIDIEKDKVKTFINYQKLSVIKNVSRSCNYRQCDEME</sequence>
<gene>
    <name evidence="1" type="ORF">GMARGA_LOCUS18161</name>
</gene>
<evidence type="ECO:0000313" key="2">
    <source>
        <dbReference type="Proteomes" id="UP000789901"/>
    </source>
</evidence>
<dbReference type="Proteomes" id="UP000789901">
    <property type="component" value="Unassembled WGS sequence"/>
</dbReference>
<protein>
    <submittedName>
        <fullName evidence="1">37994_t:CDS:1</fullName>
    </submittedName>
</protein>
<comment type="caution">
    <text evidence="1">The sequence shown here is derived from an EMBL/GenBank/DDBJ whole genome shotgun (WGS) entry which is preliminary data.</text>
</comment>
<evidence type="ECO:0000313" key="1">
    <source>
        <dbReference type="EMBL" id="CAG8767556.1"/>
    </source>
</evidence>
<organism evidence="1 2">
    <name type="scientific">Gigaspora margarita</name>
    <dbReference type="NCBI Taxonomy" id="4874"/>
    <lineage>
        <taxon>Eukaryota</taxon>
        <taxon>Fungi</taxon>
        <taxon>Fungi incertae sedis</taxon>
        <taxon>Mucoromycota</taxon>
        <taxon>Glomeromycotina</taxon>
        <taxon>Glomeromycetes</taxon>
        <taxon>Diversisporales</taxon>
        <taxon>Gigasporaceae</taxon>
        <taxon>Gigaspora</taxon>
    </lineage>
</organism>
<accession>A0ABN7VFZ2</accession>